<dbReference type="Gene3D" id="2.60.120.200">
    <property type="match status" value="1"/>
</dbReference>
<feature type="chain" id="PRO_5045307995" evidence="1">
    <location>
        <begin position="20"/>
        <end position="337"/>
    </location>
</feature>
<dbReference type="GeneID" id="29522529"/>
<evidence type="ECO:0000256" key="1">
    <source>
        <dbReference type="SAM" id="SignalP"/>
    </source>
</evidence>
<gene>
    <name evidence="2" type="ORF">P4B07_28045</name>
</gene>
<dbReference type="Proteomes" id="UP001214094">
    <property type="component" value="Plasmid unnamedB"/>
</dbReference>
<sequence length="337" mass="37530">MRLIVLSALFGATFSVSYATDFSEDFAAGSLGKSWCGCQIDQNRPVTFGSDPQEVGDKHAQITVDPSIADNECEKSEQIKCNAATSGAKTAISGSTFQHDEDFPDDLGPSFIQGLSDYTILKSGTPAIQRQELRLVKNLEHDSADAHEYVITFRISKPDTTIRTRWITAQWKQEPLPSYGVGWSPSPFLAQRYDGGVLYVTVQDENCRCLIASAKAPNQTFKWEKGALSKCKVTYPKKNEGHACTSALVARYGKNPWLDAPSSGWTEMRYLIKAGREKRDFIEVYQDGRFIVRVSGKIGYVPKPGTKIKTKFKIGHYRDYMPSTDVLEVDSVRVSPR</sequence>
<dbReference type="GO" id="GO:0016829">
    <property type="term" value="F:lyase activity"/>
    <property type="evidence" value="ECO:0007669"/>
    <property type="project" value="UniProtKB-KW"/>
</dbReference>
<keyword evidence="2" id="KW-0456">Lyase</keyword>
<organism evidence="2 3">
    <name type="scientific">Ensifer adhaerens</name>
    <name type="common">Sinorhizobium morelense</name>
    <dbReference type="NCBI Taxonomy" id="106592"/>
    <lineage>
        <taxon>Bacteria</taxon>
        <taxon>Pseudomonadati</taxon>
        <taxon>Pseudomonadota</taxon>
        <taxon>Alphaproteobacteria</taxon>
        <taxon>Hyphomicrobiales</taxon>
        <taxon>Rhizobiaceae</taxon>
        <taxon>Sinorhizobium/Ensifer group</taxon>
        <taxon>Ensifer</taxon>
    </lineage>
</organism>
<keyword evidence="3" id="KW-1185">Reference proteome</keyword>
<proteinExistence type="predicted"/>
<protein>
    <submittedName>
        <fullName evidence="2">Heparin lyase I family protein</fullName>
    </submittedName>
</protein>
<keyword evidence="1" id="KW-0732">Signal</keyword>
<reference evidence="2 3" key="1">
    <citation type="submission" date="2023-03" db="EMBL/GenBank/DDBJ databases">
        <title>Comparative genome and transcriptome analysis combination mining strategies for increasing vitamin B12 production of Ensifer adhaerens strain.</title>
        <authorList>
            <person name="Yongheng L."/>
        </authorList>
    </citation>
    <scope>NUCLEOTIDE SEQUENCE [LARGE SCALE GENOMIC DNA]</scope>
    <source>
        <strain evidence="2 3">Casida A-T305</strain>
        <plasmid evidence="2 3">unnamedB</plasmid>
    </source>
</reference>
<name>A0ABY8HS74_ENSAD</name>
<evidence type="ECO:0000313" key="3">
    <source>
        <dbReference type="Proteomes" id="UP001214094"/>
    </source>
</evidence>
<evidence type="ECO:0000313" key="2">
    <source>
        <dbReference type="EMBL" id="WFP94947.1"/>
    </source>
</evidence>
<feature type="signal peptide" evidence="1">
    <location>
        <begin position="1"/>
        <end position="19"/>
    </location>
</feature>
<accession>A0ABY8HS74</accession>
<dbReference type="RefSeq" id="WP_034796795.1">
    <property type="nucleotide sequence ID" value="NZ_CP015882.1"/>
</dbReference>
<keyword evidence="2" id="KW-0614">Plasmid</keyword>
<geneLocation type="plasmid" evidence="2 3">
    <name>unnamedB</name>
</geneLocation>
<dbReference type="EMBL" id="CP121310">
    <property type="protein sequence ID" value="WFP94947.1"/>
    <property type="molecule type" value="Genomic_DNA"/>
</dbReference>